<evidence type="ECO:0000313" key="2">
    <source>
        <dbReference type="Proteomes" id="UP001497512"/>
    </source>
</evidence>
<organism evidence="1 2">
    <name type="scientific">Sphagnum troendelagicum</name>
    <dbReference type="NCBI Taxonomy" id="128251"/>
    <lineage>
        <taxon>Eukaryota</taxon>
        <taxon>Viridiplantae</taxon>
        <taxon>Streptophyta</taxon>
        <taxon>Embryophyta</taxon>
        <taxon>Bryophyta</taxon>
        <taxon>Sphagnophytina</taxon>
        <taxon>Sphagnopsida</taxon>
        <taxon>Sphagnales</taxon>
        <taxon>Sphagnaceae</taxon>
        <taxon>Sphagnum</taxon>
    </lineage>
</organism>
<accession>A0ABP0TWK9</accession>
<dbReference type="EMBL" id="OZ019907">
    <property type="protein sequence ID" value="CAK9206887.1"/>
    <property type="molecule type" value="Genomic_DNA"/>
</dbReference>
<reference evidence="1" key="1">
    <citation type="submission" date="2024-02" db="EMBL/GenBank/DDBJ databases">
        <authorList>
            <consortium name="ELIXIR-Norway"/>
            <consortium name="Elixir Norway"/>
        </authorList>
    </citation>
    <scope>NUCLEOTIDE SEQUENCE</scope>
</reference>
<protein>
    <recommendedName>
        <fullName evidence="3">Pentatricopeptide repeat-containing protein</fullName>
    </recommendedName>
</protein>
<name>A0ABP0TWK9_9BRYO</name>
<dbReference type="Gene3D" id="1.25.40.10">
    <property type="entry name" value="Tetratricopeptide repeat domain"/>
    <property type="match status" value="1"/>
</dbReference>
<dbReference type="InterPro" id="IPR011990">
    <property type="entry name" value="TPR-like_helical_dom_sf"/>
</dbReference>
<keyword evidence="2" id="KW-1185">Reference proteome</keyword>
<sequence length="125" mass="13977">MISAKAEHYTCVVDLLGHAGHLKEAENLIKVMPCKPDVAVRKVLLCACRVHGNVEMGEDSGSLNWSLKVLQVIMLLLAIGIISCENVEKQKKERGVKKQLCCTWIEVNNDVHTFVVDDEDHPRDD</sequence>
<proteinExistence type="predicted"/>
<dbReference type="Proteomes" id="UP001497512">
    <property type="component" value="Chromosome 15"/>
</dbReference>
<evidence type="ECO:0000313" key="1">
    <source>
        <dbReference type="EMBL" id="CAK9206887.1"/>
    </source>
</evidence>
<dbReference type="PANTHER" id="PTHR47926">
    <property type="entry name" value="PENTATRICOPEPTIDE REPEAT-CONTAINING PROTEIN"/>
    <property type="match status" value="1"/>
</dbReference>
<evidence type="ECO:0008006" key="3">
    <source>
        <dbReference type="Google" id="ProtNLM"/>
    </source>
</evidence>
<gene>
    <name evidence="1" type="ORF">CSSPTR1EN2_LOCUS8573</name>
</gene>
<dbReference type="InterPro" id="IPR046960">
    <property type="entry name" value="PPR_At4g14850-like_plant"/>
</dbReference>